<feature type="compositionally biased region" description="Pro residues" evidence="1">
    <location>
        <begin position="55"/>
        <end position="67"/>
    </location>
</feature>
<feature type="compositionally biased region" description="Pro residues" evidence="1">
    <location>
        <begin position="1"/>
        <end position="13"/>
    </location>
</feature>
<name>A0A843TZT0_COLES</name>
<accession>A0A843TZT0</accession>
<dbReference type="EMBL" id="NMUH01000235">
    <property type="protein sequence ID" value="MQL75110.1"/>
    <property type="molecule type" value="Genomic_DNA"/>
</dbReference>
<dbReference type="AlphaFoldDB" id="A0A843TZT0"/>
<evidence type="ECO:0000313" key="3">
    <source>
        <dbReference type="Proteomes" id="UP000652761"/>
    </source>
</evidence>
<keyword evidence="3" id="KW-1185">Reference proteome</keyword>
<comment type="caution">
    <text evidence="2">The sequence shown here is derived from an EMBL/GenBank/DDBJ whole genome shotgun (WGS) entry which is preliminary data.</text>
</comment>
<organism evidence="2 3">
    <name type="scientific">Colocasia esculenta</name>
    <name type="common">Wild taro</name>
    <name type="synonym">Arum esculentum</name>
    <dbReference type="NCBI Taxonomy" id="4460"/>
    <lineage>
        <taxon>Eukaryota</taxon>
        <taxon>Viridiplantae</taxon>
        <taxon>Streptophyta</taxon>
        <taxon>Embryophyta</taxon>
        <taxon>Tracheophyta</taxon>
        <taxon>Spermatophyta</taxon>
        <taxon>Magnoliopsida</taxon>
        <taxon>Liliopsida</taxon>
        <taxon>Araceae</taxon>
        <taxon>Aroideae</taxon>
        <taxon>Colocasieae</taxon>
        <taxon>Colocasia</taxon>
    </lineage>
</organism>
<evidence type="ECO:0000256" key="1">
    <source>
        <dbReference type="SAM" id="MobiDB-lite"/>
    </source>
</evidence>
<gene>
    <name evidence="2" type="ORF">Taro_007460</name>
</gene>
<proteinExistence type="predicted"/>
<feature type="non-terminal residue" evidence="2">
    <location>
        <position position="1"/>
    </location>
</feature>
<protein>
    <submittedName>
        <fullName evidence="2">Uncharacterized protein</fullName>
    </submittedName>
</protein>
<feature type="compositionally biased region" description="Low complexity" evidence="1">
    <location>
        <begin position="36"/>
        <end position="48"/>
    </location>
</feature>
<reference evidence="2" key="1">
    <citation type="submission" date="2017-07" db="EMBL/GenBank/DDBJ databases">
        <title>Taro Niue Genome Assembly and Annotation.</title>
        <authorList>
            <person name="Atibalentja N."/>
            <person name="Keating K."/>
            <person name="Fields C.J."/>
        </authorList>
    </citation>
    <scope>NUCLEOTIDE SEQUENCE</scope>
    <source>
        <strain evidence="2">Niue_2</strain>
        <tissue evidence="2">Leaf</tissue>
    </source>
</reference>
<dbReference type="Proteomes" id="UP000652761">
    <property type="component" value="Unassembled WGS sequence"/>
</dbReference>
<sequence length="80" mass="8596">PKPHAPNPTPTPLTPRSLPDRETNKAPKLGLRRAAPKTSSPAPASTITGSDDSLRPPPLSPLAPRRPPSSKRIQWIALLR</sequence>
<evidence type="ECO:0000313" key="2">
    <source>
        <dbReference type="EMBL" id="MQL75110.1"/>
    </source>
</evidence>
<feature type="region of interest" description="Disordered" evidence="1">
    <location>
        <begin position="1"/>
        <end position="80"/>
    </location>
</feature>